<evidence type="ECO:0000256" key="1">
    <source>
        <dbReference type="ARBA" id="ARBA00022618"/>
    </source>
</evidence>
<comment type="subcellular location">
    <subcellularLocation>
        <location evidence="5">Cytoplasm</location>
    </subcellularLocation>
    <text evidence="5">Localizes to the division site, in a FtsZ-dependent manner.</text>
</comment>
<dbReference type="PANTHER" id="PTHR35798">
    <property type="entry name" value="CELL DIVISION PROTEIN SEPF"/>
    <property type="match status" value="1"/>
</dbReference>
<evidence type="ECO:0000256" key="3">
    <source>
        <dbReference type="ARBA" id="ARBA00023306"/>
    </source>
</evidence>
<proteinExistence type="inferred from homology"/>
<dbReference type="Pfam" id="PF04472">
    <property type="entry name" value="SepF"/>
    <property type="match status" value="1"/>
</dbReference>
<keyword evidence="5" id="KW-0963">Cytoplasm</keyword>
<dbReference type="RefSeq" id="WP_021720899.1">
    <property type="nucleotide sequence ID" value="NZ_FR892816.1"/>
</dbReference>
<sequence length="188" mass="21114">MKIIDKIMDSLSLYDDDDEIIEEGVEEKPAKNEPEPAKPKKCFFGSKETPAAAPAEEPKRERKSVLSFKKNAEKDAPAKNDKMGSKTINMPIADKLMTVVLLEPVDFNDSPKIADYLRDNQTVVVNYDKTDNVVAKRMTDFVSGTVYAIGGSMKKLGRNIIICAPKNVDIDADDEREYNERGNKPWEK</sequence>
<dbReference type="EMBL" id="CBGL010000025">
    <property type="protein sequence ID" value="CDD10177.1"/>
    <property type="molecule type" value="Genomic_DNA"/>
</dbReference>
<dbReference type="Gene3D" id="3.30.110.150">
    <property type="entry name" value="SepF-like protein"/>
    <property type="match status" value="1"/>
</dbReference>
<comment type="caution">
    <text evidence="7">The sequence shown here is derived from an EMBL/GenBank/DDBJ whole genome shotgun (WGS) entry which is preliminary data.</text>
</comment>
<comment type="similarity">
    <text evidence="5">Belongs to the SepF family.</text>
</comment>
<comment type="subunit">
    <text evidence="5">Homodimer. Interacts with FtsZ.</text>
</comment>
<evidence type="ECO:0000256" key="2">
    <source>
        <dbReference type="ARBA" id="ARBA00023210"/>
    </source>
</evidence>
<feature type="compositionally biased region" description="Basic and acidic residues" evidence="6">
    <location>
        <begin position="56"/>
        <end position="84"/>
    </location>
</feature>
<dbReference type="PANTHER" id="PTHR35798:SF1">
    <property type="entry name" value="CELL DIVISION PROTEIN SEPF"/>
    <property type="match status" value="1"/>
</dbReference>
<keyword evidence="1 5" id="KW-0132">Cell division</keyword>
<evidence type="ECO:0000256" key="6">
    <source>
        <dbReference type="SAM" id="MobiDB-lite"/>
    </source>
</evidence>
<dbReference type="InterPro" id="IPR007561">
    <property type="entry name" value="Cell_div_SepF/SepF-rel"/>
</dbReference>
<evidence type="ECO:0000256" key="4">
    <source>
        <dbReference type="ARBA" id="ARBA00044936"/>
    </source>
</evidence>
<name>R6XV73_9FIRM</name>
<protein>
    <recommendedName>
        <fullName evidence="5">Cell division protein SepF</fullName>
    </recommendedName>
</protein>
<dbReference type="GO" id="GO:0000917">
    <property type="term" value="P:division septum assembly"/>
    <property type="evidence" value="ECO:0007669"/>
    <property type="project" value="UniProtKB-KW"/>
</dbReference>
<dbReference type="GO" id="GO:0005737">
    <property type="term" value="C:cytoplasm"/>
    <property type="evidence" value="ECO:0007669"/>
    <property type="project" value="UniProtKB-SubCell"/>
</dbReference>
<dbReference type="Proteomes" id="UP000014937">
    <property type="component" value="Unassembled WGS sequence"/>
</dbReference>
<comment type="function">
    <text evidence="4 5">Cell division protein that is part of the divisome complex and is recruited early to the Z-ring. Probably stimulates Z-ring formation, perhaps through the cross-linking of FtsZ protofilaments. Its function overlaps with FtsA.</text>
</comment>
<dbReference type="HOGENOM" id="CLU_078499_4_0_9"/>
<feature type="region of interest" description="Disordered" evidence="6">
    <location>
        <begin position="18"/>
        <end position="86"/>
    </location>
</feature>
<dbReference type="InterPro" id="IPR023052">
    <property type="entry name" value="Cell_div_SepF"/>
</dbReference>
<keyword evidence="2 5" id="KW-0717">Septation</keyword>
<organism evidence="7">
    <name type="scientific">Phascolarctobacterium succinatutens CAG:287</name>
    <dbReference type="NCBI Taxonomy" id="1263101"/>
    <lineage>
        <taxon>Bacteria</taxon>
        <taxon>Bacillati</taxon>
        <taxon>Bacillota</taxon>
        <taxon>Negativicutes</taxon>
        <taxon>Acidaminococcales</taxon>
        <taxon>Acidaminococcaceae</taxon>
        <taxon>Phascolarctobacterium</taxon>
    </lineage>
</organism>
<dbReference type="GO" id="GO:0043093">
    <property type="term" value="P:FtsZ-dependent cytokinesis"/>
    <property type="evidence" value="ECO:0007669"/>
    <property type="project" value="UniProtKB-UniRule"/>
</dbReference>
<accession>R6XV73</accession>
<feature type="compositionally biased region" description="Basic and acidic residues" evidence="6">
    <location>
        <begin position="26"/>
        <end position="38"/>
    </location>
</feature>
<evidence type="ECO:0000313" key="7">
    <source>
        <dbReference type="EMBL" id="CDD10177.1"/>
    </source>
</evidence>
<dbReference type="InterPro" id="IPR038594">
    <property type="entry name" value="SepF-like_sf"/>
</dbReference>
<keyword evidence="3 5" id="KW-0131">Cell cycle</keyword>
<gene>
    <name evidence="5" type="primary">sepF</name>
    <name evidence="7" type="ORF">BN587_01866</name>
</gene>
<dbReference type="AlphaFoldDB" id="R6XV73"/>
<evidence type="ECO:0000256" key="5">
    <source>
        <dbReference type="HAMAP-Rule" id="MF_01197"/>
    </source>
</evidence>
<dbReference type="HAMAP" id="MF_01197">
    <property type="entry name" value="SepF"/>
    <property type="match status" value="1"/>
</dbReference>
<reference evidence="7" key="1">
    <citation type="submission" date="2012-11" db="EMBL/GenBank/DDBJ databases">
        <title>Dependencies among metagenomic species, viruses, plasmids and units of genetic variation.</title>
        <authorList>
            <person name="Nielsen H.B."/>
            <person name="Almeida M."/>
            <person name="Juncker A.S."/>
            <person name="Rasmussen S."/>
            <person name="Li J."/>
            <person name="Sunagawa S."/>
            <person name="Plichta D."/>
            <person name="Gautier L."/>
            <person name="Le Chatelier E."/>
            <person name="Peletier E."/>
            <person name="Bonde I."/>
            <person name="Nielsen T."/>
            <person name="Manichanh C."/>
            <person name="Arumugam M."/>
            <person name="Batto J."/>
            <person name="Santos M.B.Q.D."/>
            <person name="Blom N."/>
            <person name="Borruel N."/>
            <person name="Burgdorf K.S."/>
            <person name="Boumezbeur F."/>
            <person name="Casellas F."/>
            <person name="Dore J."/>
            <person name="Guarner F."/>
            <person name="Hansen T."/>
            <person name="Hildebrand F."/>
            <person name="Kaas R.S."/>
            <person name="Kennedy S."/>
            <person name="Kristiansen K."/>
            <person name="Kultima J.R."/>
            <person name="Leonard P."/>
            <person name="Levenez F."/>
            <person name="Lund O."/>
            <person name="Moumen B."/>
            <person name="Le Paslier D."/>
            <person name="Pons N."/>
            <person name="Pedersen O."/>
            <person name="Prifti E."/>
            <person name="Qin J."/>
            <person name="Raes J."/>
            <person name="Tap J."/>
            <person name="Tims S."/>
            <person name="Ussery D.W."/>
            <person name="Yamada T."/>
            <person name="MetaHit consortium"/>
            <person name="Renault P."/>
            <person name="Sicheritz-Ponten T."/>
            <person name="Bork P."/>
            <person name="Wang J."/>
            <person name="Brunak S."/>
            <person name="Ehrlich S.D."/>
        </authorList>
    </citation>
    <scope>NUCLEOTIDE SEQUENCE [LARGE SCALE GENOMIC DNA]</scope>
</reference>